<evidence type="ECO:0000256" key="7">
    <source>
        <dbReference type="RuleBase" id="RU363032"/>
    </source>
</evidence>
<evidence type="ECO:0000313" key="10">
    <source>
        <dbReference type="Proteomes" id="UP000192582"/>
    </source>
</evidence>
<feature type="domain" description="ABC transmembrane type-1" evidence="8">
    <location>
        <begin position="89"/>
        <end position="279"/>
    </location>
</feature>
<keyword evidence="3" id="KW-1003">Cell membrane</keyword>
<dbReference type="PROSITE" id="PS50928">
    <property type="entry name" value="ABC_TM1"/>
    <property type="match status" value="1"/>
</dbReference>
<dbReference type="PANTHER" id="PTHR43744">
    <property type="entry name" value="ABC TRANSPORTER PERMEASE PROTEIN MG189-RELATED-RELATED"/>
    <property type="match status" value="1"/>
</dbReference>
<reference evidence="9 10" key="1">
    <citation type="submission" date="2017-04" db="EMBL/GenBank/DDBJ databases">
        <authorList>
            <person name="Afonso C.L."/>
            <person name="Miller P.J."/>
            <person name="Scott M.A."/>
            <person name="Spackman E."/>
            <person name="Goraichik I."/>
            <person name="Dimitrov K.M."/>
            <person name="Suarez D.L."/>
            <person name="Swayne D.E."/>
        </authorList>
    </citation>
    <scope>NUCLEOTIDE SEQUENCE [LARGE SCALE GENOMIC DNA]</scope>
    <source>
        <strain evidence="9 10">KR-140</strain>
    </source>
</reference>
<evidence type="ECO:0000259" key="8">
    <source>
        <dbReference type="PROSITE" id="PS50928"/>
    </source>
</evidence>
<keyword evidence="4 7" id="KW-0812">Transmembrane</keyword>
<feature type="transmembrane region" description="Helical" evidence="7">
    <location>
        <begin position="258"/>
        <end position="278"/>
    </location>
</feature>
<dbReference type="Proteomes" id="UP000192582">
    <property type="component" value="Unassembled WGS sequence"/>
</dbReference>
<protein>
    <submittedName>
        <fullName evidence="9">Carbohydrate ABC transporter membrane protein 2, CUT1 family</fullName>
    </submittedName>
</protein>
<dbReference type="SUPFAM" id="SSF161098">
    <property type="entry name" value="MetI-like"/>
    <property type="match status" value="1"/>
</dbReference>
<dbReference type="Pfam" id="PF00528">
    <property type="entry name" value="BPD_transp_1"/>
    <property type="match status" value="1"/>
</dbReference>
<feature type="transmembrane region" description="Helical" evidence="7">
    <location>
        <begin position="24"/>
        <end position="47"/>
    </location>
</feature>
<proteinExistence type="inferred from homology"/>
<keyword evidence="10" id="KW-1185">Reference proteome</keyword>
<dbReference type="EMBL" id="FWWU01000002">
    <property type="protein sequence ID" value="SMB78169.1"/>
    <property type="molecule type" value="Genomic_DNA"/>
</dbReference>
<dbReference type="GO" id="GO:0005886">
    <property type="term" value="C:plasma membrane"/>
    <property type="evidence" value="ECO:0007669"/>
    <property type="project" value="UniProtKB-SubCell"/>
</dbReference>
<sequence>MTVLESSAQAGGARSQGSIRRNLVVGRILAFLVALAVTLFFAFPLYWMFITAVKGDAEIFQSPPTLVPHPPIWSNFERALSQIPFWSYVKNSLLYAVLSAVGASLSASIVAYGFSKVKWPGREVVFFLVLITMLLPYQVTMIPTYLIFRSIGWTGTLLPLIVPAFLGNAYFIFLMRQFIRTLPDELSDAARIDGCNELRVFWSIILPLIRPALAVVFLNQFLNAWKDFLGPLLYLNDPSQYTLSLGLQQFQSANGQEWALLMACATVFTIPLFILFFFTQRYFVEGVTFTGIKG</sequence>
<dbReference type="CDD" id="cd06261">
    <property type="entry name" value="TM_PBP2"/>
    <property type="match status" value="1"/>
</dbReference>
<dbReference type="InterPro" id="IPR035906">
    <property type="entry name" value="MetI-like_sf"/>
</dbReference>
<keyword evidence="2 7" id="KW-0813">Transport</keyword>
<accession>A0A1W1UAS1</accession>
<dbReference type="Gene3D" id="1.10.3720.10">
    <property type="entry name" value="MetI-like"/>
    <property type="match status" value="1"/>
</dbReference>
<evidence type="ECO:0000256" key="6">
    <source>
        <dbReference type="ARBA" id="ARBA00023136"/>
    </source>
</evidence>
<dbReference type="GO" id="GO:0055085">
    <property type="term" value="P:transmembrane transport"/>
    <property type="evidence" value="ECO:0007669"/>
    <property type="project" value="InterPro"/>
</dbReference>
<evidence type="ECO:0000256" key="3">
    <source>
        <dbReference type="ARBA" id="ARBA00022475"/>
    </source>
</evidence>
<evidence type="ECO:0000313" key="9">
    <source>
        <dbReference type="EMBL" id="SMB78169.1"/>
    </source>
</evidence>
<feature type="transmembrane region" description="Helical" evidence="7">
    <location>
        <begin position="160"/>
        <end position="179"/>
    </location>
</feature>
<dbReference type="InterPro" id="IPR000515">
    <property type="entry name" value="MetI-like"/>
</dbReference>
<organism evidence="9 10">
    <name type="scientific">Deinococcus hopiensis KR-140</name>
    <dbReference type="NCBI Taxonomy" id="695939"/>
    <lineage>
        <taxon>Bacteria</taxon>
        <taxon>Thermotogati</taxon>
        <taxon>Deinococcota</taxon>
        <taxon>Deinococci</taxon>
        <taxon>Deinococcales</taxon>
        <taxon>Deinococcaceae</taxon>
        <taxon>Deinococcus</taxon>
    </lineage>
</organism>
<keyword evidence="5 7" id="KW-1133">Transmembrane helix</keyword>
<keyword evidence="6 7" id="KW-0472">Membrane</keyword>
<feature type="transmembrane region" description="Helical" evidence="7">
    <location>
        <begin position="93"/>
        <end position="112"/>
    </location>
</feature>
<comment type="subcellular location">
    <subcellularLocation>
        <location evidence="1 7">Cell membrane</location>
        <topology evidence="1 7">Multi-pass membrane protein</topology>
    </subcellularLocation>
</comment>
<feature type="transmembrane region" description="Helical" evidence="7">
    <location>
        <begin position="124"/>
        <end position="148"/>
    </location>
</feature>
<comment type="similarity">
    <text evidence="7">Belongs to the binding-protein-dependent transport system permease family.</text>
</comment>
<dbReference type="RefSeq" id="WP_084045123.1">
    <property type="nucleotide sequence ID" value="NZ_FWWU01000002.1"/>
</dbReference>
<evidence type="ECO:0000256" key="4">
    <source>
        <dbReference type="ARBA" id="ARBA00022692"/>
    </source>
</evidence>
<dbReference type="PANTHER" id="PTHR43744:SF6">
    <property type="entry name" value="ABC TRANSPORTER PERMEASE PROTEIN YESQ-RELATED"/>
    <property type="match status" value="1"/>
</dbReference>
<name>A0A1W1UAS1_9DEIO</name>
<dbReference type="OrthoDB" id="9771544at2"/>
<gene>
    <name evidence="9" type="ORF">SAMN00790413_06525</name>
</gene>
<evidence type="ECO:0000256" key="5">
    <source>
        <dbReference type="ARBA" id="ARBA00022989"/>
    </source>
</evidence>
<dbReference type="STRING" id="695939.SAMN00790413_06525"/>
<evidence type="ECO:0000256" key="2">
    <source>
        <dbReference type="ARBA" id="ARBA00022448"/>
    </source>
</evidence>
<dbReference type="AlphaFoldDB" id="A0A1W1UAS1"/>
<feature type="transmembrane region" description="Helical" evidence="7">
    <location>
        <begin position="200"/>
        <end position="222"/>
    </location>
</feature>
<evidence type="ECO:0000256" key="1">
    <source>
        <dbReference type="ARBA" id="ARBA00004651"/>
    </source>
</evidence>